<comment type="caution">
    <text evidence="2">The sequence shown here is derived from an EMBL/GenBank/DDBJ whole genome shotgun (WGS) entry which is preliminary data.</text>
</comment>
<evidence type="ECO:0000259" key="1">
    <source>
        <dbReference type="Pfam" id="PF01336"/>
    </source>
</evidence>
<keyword evidence="3" id="KW-1185">Reference proteome</keyword>
<evidence type="ECO:0000313" key="2">
    <source>
        <dbReference type="EMBL" id="GGE02984.1"/>
    </source>
</evidence>
<organism evidence="2 3">
    <name type="scientific">Aureimonas endophytica</name>
    <dbReference type="NCBI Taxonomy" id="2027858"/>
    <lineage>
        <taxon>Bacteria</taxon>
        <taxon>Pseudomonadati</taxon>
        <taxon>Pseudomonadota</taxon>
        <taxon>Alphaproteobacteria</taxon>
        <taxon>Hyphomicrobiales</taxon>
        <taxon>Aurantimonadaceae</taxon>
        <taxon>Aureimonas</taxon>
    </lineage>
</organism>
<gene>
    <name evidence="2" type="ORF">GCM10011390_22300</name>
</gene>
<dbReference type="AlphaFoldDB" id="A0A916ZL90"/>
<proteinExistence type="predicted"/>
<name>A0A916ZL90_9HYPH</name>
<dbReference type="CDD" id="cd04485">
    <property type="entry name" value="DnaE_OBF"/>
    <property type="match status" value="1"/>
</dbReference>
<dbReference type="Proteomes" id="UP000644699">
    <property type="component" value="Unassembled WGS sequence"/>
</dbReference>
<protein>
    <recommendedName>
        <fullName evidence="1">OB domain-containing protein</fullName>
    </recommendedName>
</protein>
<dbReference type="InterPro" id="IPR004365">
    <property type="entry name" value="NA-bd_OB_tRNA"/>
</dbReference>
<reference evidence="2" key="1">
    <citation type="journal article" date="2014" name="Int. J. Syst. Evol. Microbiol.">
        <title>Complete genome sequence of Corynebacterium casei LMG S-19264T (=DSM 44701T), isolated from a smear-ripened cheese.</title>
        <authorList>
            <consortium name="US DOE Joint Genome Institute (JGI-PGF)"/>
            <person name="Walter F."/>
            <person name="Albersmeier A."/>
            <person name="Kalinowski J."/>
            <person name="Ruckert C."/>
        </authorList>
    </citation>
    <scope>NUCLEOTIDE SEQUENCE</scope>
    <source>
        <strain evidence="2">CGMCC 1.15367</strain>
    </source>
</reference>
<evidence type="ECO:0000313" key="3">
    <source>
        <dbReference type="Proteomes" id="UP000644699"/>
    </source>
</evidence>
<dbReference type="Pfam" id="PF01336">
    <property type="entry name" value="tRNA_anti-codon"/>
    <property type="match status" value="1"/>
</dbReference>
<sequence>MLVLTRSFSSFLLEELLDDTDARLPVSFLRAELVRRRHITCAEAMASRDKRWVEVAGVVLVRQRPGSAKGVMFITIEDETGVANLVVWTKVFEANRRTVLGAGMMGVKGRIQREGEVVHLIAHALTDLSKEFASVARRGKAEGVVDATISTGMAPPRMPPAETMSDPYGHVVDEIRVKTRDFR</sequence>
<dbReference type="RefSeq" id="WP_244639443.1">
    <property type="nucleotide sequence ID" value="NZ_BMIQ01000003.1"/>
</dbReference>
<accession>A0A916ZL90</accession>
<feature type="domain" description="OB" evidence="1">
    <location>
        <begin position="53"/>
        <end position="127"/>
    </location>
</feature>
<dbReference type="EMBL" id="BMIQ01000003">
    <property type="protein sequence ID" value="GGE02984.1"/>
    <property type="molecule type" value="Genomic_DNA"/>
</dbReference>
<dbReference type="GO" id="GO:0003676">
    <property type="term" value="F:nucleic acid binding"/>
    <property type="evidence" value="ECO:0007669"/>
    <property type="project" value="InterPro"/>
</dbReference>
<reference evidence="2" key="2">
    <citation type="submission" date="2020-09" db="EMBL/GenBank/DDBJ databases">
        <authorList>
            <person name="Sun Q."/>
            <person name="Zhou Y."/>
        </authorList>
    </citation>
    <scope>NUCLEOTIDE SEQUENCE</scope>
    <source>
        <strain evidence="2">CGMCC 1.15367</strain>
    </source>
</reference>